<dbReference type="PANTHER" id="PTHR45632">
    <property type="entry name" value="LD33804P"/>
    <property type="match status" value="1"/>
</dbReference>
<reference evidence="1 2" key="2">
    <citation type="journal article" date="2022" name="Mar. Drugs">
        <title>Bioassay-Guided Fractionation Leads to the Detection of Cholic Acid Generated by the Rare Thalassomonas sp.</title>
        <authorList>
            <person name="Pheiffer F."/>
            <person name="Schneider Y.K."/>
            <person name="Hansen E.H."/>
            <person name="Andersen J.H."/>
            <person name="Isaksson J."/>
            <person name="Busche T."/>
            <person name="R C."/>
            <person name="Kalinowski J."/>
            <person name="Zyl L.V."/>
            <person name="Trindade M."/>
        </authorList>
    </citation>
    <scope>NUCLEOTIDE SEQUENCE [LARGE SCALE GENOMIC DNA]</scope>
    <source>
        <strain evidence="1 2">A5K-106</strain>
    </source>
</reference>
<dbReference type="AlphaFoldDB" id="A0AAE9YQ40"/>
<evidence type="ECO:0000313" key="2">
    <source>
        <dbReference type="Proteomes" id="UP000032568"/>
    </source>
</evidence>
<dbReference type="KEGG" id="tact:SG35_019570"/>
<dbReference type="Pfam" id="PF24681">
    <property type="entry name" value="Kelch_KLHDC2_KLHL20_DRC7"/>
    <property type="match status" value="1"/>
</dbReference>
<evidence type="ECO:0000313" key="1">
    <source>
        <dbReference type="EMBL" id="WDD97502.1"/>
    </source>
</evidence>
<dbReference type="Pfam" id="PF01344">
    <property type="entry name" value="Kelch_1"/>
    <property type="match status" value="1"/>
</dbReference>
<name>A0AAE9YQ40_9GAMM</name>
<dbReference type="SMART" id="SM00612">
    <property type="entry name" value="Kelch"/>
    <property type="match status" value="5"/>
</dbReference>
<sequence length="335" mass="36413">MTTVMSFDYFYSSGAFAKSQRFSWSQGDALNTPVQEIYPSVFNGEIYVAGGFVPSNSPVFFGLAPSNQVYIYAPDKNSWRYGTKLPAARHHLGMASNSQYLYGIGGFYGSKGNAWQAKDNVYKLAANGKAWQSGPSLPIPLAESVYAAHAEHIHVIGGKTFDKLARRNIDTNSHFVLVDNQHWQKAAPATMARNSAACAVLDNKIFVIGGRKAGIKAQNIQFAEMYDTKGDKWEAIKPLPAALAGLTAVALNGKIVVAGGEAFGPNGNWRTGKAFSQIWSYDPVKDSWTQELNMPQPRHGHGAVTLNDKMYIIGGAAKVGPQETLSSLLIMEERA</sequence>
<accession>A0AAE9YQ40</accession>
<proteinExistence type="predicted"/>
<organism evidence="1 2">
    <name type="scientific">Thalassomonas actiniarum</name>
    <dbReference type="NCBI Taxonomy" id="485447"/>
    <lineage>
        <taxon>Bacteria</taxon>
        <taxon>Pseudomonadati</taxon>
        <taxon>Pseudomonadota</taxon>
        <taxon>Gammaproteobacteria</taxon>
        <taxon>Alteromonadales</taxon>
        <taxon>Colwelliaceae</taxon>
        <taxon>Thalassomonas</taxon>
    </lineage>
</organism>
<dbReference type="Gene3D" id="2.120.10.80">
    <property type="entry name" value="Kelch-type beta propeller"/>
    <property type="match status" value="2"/>
</dbReference>
<dbReference type="InterPro" id="IPR015915">
    <property type="entry name" value="Kelch-typ_b-propeller"/>
</dbReference>
<dbReference type="InterPro" id="IPR006652">
    <property type="entry name" value="Kelch_1"/>
</dbReference>
<keyword evidence="2" id="KW-1185">Reference proteome</keyword>
<gene>
    <name evidence="1" type="ORF">SG35_019570</name>
</gene>
<dbReference type="SUPFAM" id="SSF50965">
    <property type="entry name" value="Galactose oxidase, central domain"/>
    <property type="match status" value="1"/>
</dbReference>
<protein>
    <submittedName>
        <fullName evidence="1">Kelch-like protein</fullName>
    </submittedName>
</protein>
<reference evidence="1 2" key="1">
    <citation type="journal article" date="2015" name="Genome Announc.">
        <title>Draft Genome Sequences of Marine Isolates of Thalassomonas viridans and Thalassomonas actiniarum.</title>
        <authorList>
            <person name="Olonade I."/>
            <person name="van Zyl L.J."/>
            <person name="Trindade M."/>
        </authorList>
    </citation>
    <scope>NUCLEOTIDE SEQUENCE [LARGE SCALE GENOMIC DNA]</scope>
    <source>
        <strain evidence="1 2">A5K-106</strain>
    </source>
</reference>
<dbReference type="InterPro" id="IPR011043">
    <property type="entry name" value="Gal_Oxase/kelch_b-propeller"/>
</dbReference>
<dbReference type="RefSeq" id="WP_044832039.1">
    <property type="nucleotide sequence ID" value="NZ_CP059735.1"/>
</dbReference>
<dbReference type="Proteomes" id="UP000032568">
    <property type="component" value="Chromosome"/>
</dbReference>
<dbReference type="EMBL" id="CP059735">
    <property type="protein sequence ID" value="WDD97502.1"/>
    <property type="molecule type" value="Genomic_DNA"/>
</dbReference>